<feature type="signal peptide" evidence="1">
    <location>
        <begin position="1"/>
        <end position="38"/>
    </location>
</feature>
<feature type="chain" id="PRO_5047147187" evidence="1">
    <location>
        <begin position="39"/>
        <end position="290"/>
    </location>
</feature>
<dbReference type="Proteomes" id="UP001596266">
    <property type="component" value="Unassembled WGS sequence"/>
</dbReference>
<keyword evidence="1" id="KW-0732">Signal</keyword>
<gene>
    <name evidence="2" type="ORF">ACFP57_10015</name>
</gene>
<dbReference type="Pfam" id="PF14099">
    <property type="entry name" value="Polysacc_lyase"/>
    <property type="match status" value="1"/>
</dbReference>
<organism evidence="2 3">
    <name type="scientific">Luteococcus sanguinis</name>
    <dbReference type="NCBI Taxonomy" id="174038"/>
    <lineage>
        <taxon>Bacteria</taxon>
        <taxon>Bacillati</taxon>
        <taxon>Actinomycetota</taxon>
        <taxon>Actinomycetes</taxon>
        <taxon>Propionibacteriales</taxon>
        <taxon>Propionibacteriaceae</taxon>
        <taxon>Luteococcus</taxon>
    </lineage>
</organism>
<evidence type="ECO:0000313" key="3">
    <source>
        <dbReference type="Proteomes" id="UP001596266"/>
    </source>
</evidence>
<dbReference type="RefSeq" id="WP_343886563.1">
    <property type="nucleotide sequence ID" value="NZ_BAAAKI010000016.1"/>
</dbReference>
<keyword evidence="2" id="KW-0456">Lyase</keyword>
<reference evidence="3" key="1">
    <citation type="journal article" date="2019" name="Int. J. Syst. Evol. Microbiol.">
        <title>The Global Catalogue of Microorganisms (GCM) 10K type strain sequencing project: providing services to taxonomists for standard genome sequencing and annotation.</title>
        <authorList>
            <consortium name="The Broad Institute Genomics Platform"/>
            <consortium name="The Broad Institute Genome Sequencing Center for Infectious Disease"/>
            <person name="Wu L."/>
            <person name="Ma J."/>
        </authorList>
    </citation>
    <scope>NUCLEOTIDE SEQUENCE [LARGE SCALE GENOMIC DNA]</scope>
    <source>
        <strain evidence="3">CGMCC 1.15277</strain>
    </source>
</reference>
<comment type="caution">
    <text evidence="2">The sequence shown here is derived from an EMBL/GenBank/DDBJ whole genome shotgun (WGS) entry which is preliminary data.</text>
</comment>
<sequence>MRATGGEAARTRRKRRAVVLATAGAACLSGVGAVPAQAVTYARITAEGASTTGSTTGEALLLERGAKFRIVKMASGANERSLFPVVDRTKGERSPSSVRAQISASTGYARSELIVVDAAPMGRANVLEYSIFLPANQVAPKANQWWMFSQLKQTNCGVPPVAFELVSGTPSDKLQYKVLLRNDKLGWKATDSPHGLEIFRGPIAKGRWVRFKVEYRAEPARPSRNFLRIWVDGVRTRARLPEGHAIGYTKACTEYPVPNSMNLRVGIYRGGVWWTTAGRTWFDNISYGTR</sequence>
<evidence type="ECO:0000313" key="2">
    <source>
        <dbReference type="EMBL" id="MFC6397313.1"/>
    </source>
</evidence>
<dbReference type="EMBL" id="JBHSUA010000019">
    <property type="protein sequence ID" value="MFC6397313.1"/>
    <property type="molecule type" value="Genomic_DNA"/>
</dbReference>
<dbReference type="Gene3D" id="2.60.120.200">
    <property type="match status" value="1"/>
</dbReference>
<proteinExistence type="predicted"/>
<keyword evidence="3" id="KW-1185">Reference proteome</keyword>
<accession>A0ABW1X1C6</accession>
<protein>
    <submittedName>
        <fullName evidence="2">Heparin lyase I family protein</fullName>
    </submittedName>
</protein>
<dbReference type="GO" id="GO:0016829">
    <property type="term" value="F:lyase activity"/>
    <property type="evidence" value="ECO:0007669"/>
    <property type="project" value="UniProtKB-KW"/>
</dbReference>
<name>A0ABW1X1C6_9ACTN</name>
<dbReference type="PROSITE" id="PS51257">
    <property type="entry name" value="PROKAR_LIPOPROTEIN"/>
    <property type="match status" value="1"/>
</dbReference>
<dbReference type="InterPro" id="IPR025975">
    <property type="entry name" value="Polysacc_lyase"/>
</dbReference>
<evidence type="ECO:0000256" key="1">
    <source>
        <dbReference type="SAM" id="SignalP"/>
    </source>
</evidence>